<gene>
    <name evidence="2" type="primary">ecoRIIR</name>
    <name evidence="2" type="ORF">PbB2_02241</name>
</gene>
<keyword evidence="2" id="KW-0378">Hydrolase</keyword>
<reference evidence="2 3" key="1">
    <citation type="journal article" date="2018" name="Genome Announc.">
        <title>Draft Genome Sequence of "Candidatus Phycosocius bacilliformis," an Alphaproteobacterial Ectosymbiont of the Hydrocarbon-Producing Green Alga Botryococcus braunii.</title>
        <authorList>
            <person name="Tanabe Y."/>
            <person name="Yamaguchi H."/>
            <person name="Watanabe M.M."/>
        </authorList>
    </citation>
    <scope>NUCLEOTIDE SEQUENCE [LARGE SCALE GENOMIC DNA]</scope>
    <source>
        <strain evidence="2 3">BOTRYCO-2</strain>
    </source>
</reference>
<accession>A0A2P2EBV7</accession>
<dbReference type="GO" id="GO:0003677">
    <property type="term" value="F:DNA binding"/>
    <property type="evidence" value="ECO:0007669"/>
    <property type="project" value="InterPro"/>
</dbReference>
<name>A0A2P2EBV7_9PROT</name>
<dbReference type="AlphaFoldDB" id="A0A2P2EBV7"/>
<comment type="caution">
    <text evidence="2">The sequence shown here is derived from an EMBL/GenBank/DDBJ whole genome shotgun (WGS) entry which is preliminary data.</text>
</comment>
<keyword evidence="3" id="KW-1185">Reference proteome</keyword>
<dbReference type="OrthoDB" id="9797574at2"/>
<feature type="domain" description="Restriction endonuclease type II EcoRII C-terminal" evidence="1">
    <location>
        <begin position="241"/>
        <end position="409"/>
    </location>
</feature>
<dbReference type="GO" id="GO:0009307">
    <property type="term" value="P:DNA restriction-modification system"/>
    <property type="evidence" value="ECO:0007669"/>
    <property type="project" value="InterPro"/>
</dbReference>
<dbReference type="EMBL" id="BFBR01000006">
    <property type="protein sequence ID" value="GBF58555.1"/>
    <property type="molecule type" value="Genomic_DNA"/>
</dbReference>
<evidence type="ECO:0000259" key="1">
    <source>
        <dbReference type="Pfam" id="PF09019"/>
    </source>
</evidence>
<dbReference type="Proteomes" id="UP000245086">
    <property type="component" value="Unassembled WGS sequence"/>
</dbReference>
<dbReference type="REBASE" id="265567">
    <property type="entry name" value="PbaCO2ORF2242P"/>
</dbReference>
<protein>
    <submittedName>
        <fullName evidence="2">Type-2 restriction enzyme EcoRII</fullName>
        <ecNumber evidence="2">3.1.21.4</ecNumber>
    </submittedName>
</protein>
<proteinExistence type="predicted"/>
<sequence>MTTARGFLSDYFVAVAVKRLSNVEANPKVSNQHEINDKASQLMKMLGETERRKKSSNGLGGFVGRFIYLSGEQEGISEIGSLAWYDSRRDQPHRSREWRLYYSGNAVTDAMQPGDTLLLAMHENGELYFIVAPSGSSIERQLLWLFKLDRTPSDDLFAQDQKVLSTSEIDFAARFILDELGIVFVEPDEDFLDGLIRPFARTFPSTKVMAELAWKHASAPSARIDPDNAILAWVDFEERLFRRLERVIVEDRIRDGFFKESAVDVDAFFAFAISAMNRRKSRAGQSLEHHLAQVFRAHNLEFQQGVITERNNRPDFLFPSGAAYHNSDFPDAKLTMLGSKTSLKDRWRQILAEADRITKKHLFTIDTGISVAQTDQMFDSNVQLVVPRKLHETYIPSQRVSIQELAAFVDMVRARSG</sequence>
<dbReference type="InterPro" id="IPR011335">
    <property type="entry name" value="Restrct_endonuc-II-like"/>
</dbReference>
<dbReference type="Pfam" id="PF09019">
    <property type="entry name" value="EcoRII-C"/>
    <property type="match status" value="1"/>
</dbReference>
<dbReference type="InterPro" id="IPR038365">
    <property type="entry name" value="EcoRII_C_sf"/>
</dbReference>
<organism evidence="2 3">
    <name type="scientific">Candidatus Phycosocius bacilliformis</name>
    <dbReference type="NCBI Taxonomy" id="1445552"/>
    <lineage>
        <taxon>Bacteria</taxon>
        <taxon>Pseudomonadati</taxon>
        <taxon>Pseudomonadota</taxon>
        <taxon>Alphaproteobacteria</taxon>
        <taxon>Caulobacterales</taxon>
        <taxon>Caulobacterales incertae sedis</taxon>
        <taxon>Candidatus Phycosocius</taxon>
    </lineage>
</organism>
<evidence type="ECO:0000313" key="2">
    <source>
        <dbReference type="EMBL" id="GBF58555.1"/>
    </source>
</evidence>
<dbReference type="SUPFAM" id="SSF52980">
    <property type="entry name" value="Restriction endonuclease-like"/>
    <property type="match status" value="1"/>
</dbReference>
<dbReference type="EC" id="3.1.21.4" evidence="2"/>
<dbReference type="Gene3D" id="3.40.91.80">
    <property type="match status" value="1"/>
</dbReference>
<dbReference type="InterPro" id="IPR015109">
    <property type="entry name" value="Restrct_endonuc_II_EcoRII_C"/>
</dbReference>
<evidence type="ECO:0000313" key="3">
    <source>
        <dbReference type="Proteomes" id="UP000245086"/>
    </source>
</evidence>
<dbReference type="RefSeq" id="WP_108985402.1">
    <property type="nucleotide sequence ID" value="NZ_BFBR01000006.1"/>
</dbReference>
<dbReference type="GO" id="GO:0009036">
    <property type="term" value="F:type II site-specific deoxyribonuclease activity"/>
    <property type="evidence" value="ECO:0007669"/>
    <property type="project" value="UniProtKB-EC"/>
</dbReference>